<evidence type="ECO:0000313" key="2">
    <source>
        <dbReference type="Proteomes" id="UP001642360"/>
    </source>
</evidence>
<proteinExistence type="predicted"/>
<keyword evidence="2" id="KW-1185">Reference proteome</keyword>
<accession>A0ABC8R092</accession>
<dbReference type="Proteomes" id="UP001642360">
    <property type="component" value="Unassembled WGS sequence"/>
</dbReference>
<feature type="non-terminal residue" evidence="1">
    <location>
        <position position="78"/>
    </location>
</feature>
<comment type="caution">
    <text evidence="1">The sequence shown here is derived from an EMBL/GenBank/DDBJ whole genome shotgun (WGS) entry which is preliminary data.</text>
</comment>
<evidence type="ECO:0000313" key="1">
    <source>
        <dbReference type="EMBL" id="CAK9138379.1"/>
    </source>
</evidence>
<organism evidence="1 2">
    <name type="scientific">Ilex paraguariensis</name>
    <name type="common">yerba mate</name>
    <dbReference type="NCBI Taxonomy" id="185542"/>
    <lineage>
        <taxon>Eukaryota</taxon>
        <taxon>Viridiplantae</taxon>
        <taxon>Streptophyta</taxon>
        <taxon>Embryophyta</taxon>
        <taxon>Tracheophyta</taxon>
        <taxon>Spermatophyta</taxon>
        <taxon>Magnoliopsida</taxon>
        <taxon>eudicotyledons</taxon>
        <taxon>Gunneridae</taxon>
        <taxon>Pentapetalae</taxon>
        <taxon>asterids</taxon>
        <taxon>campanulids</taxon>
        <taxon>Aquifoliales</taxon>
        <taxon>Aquifoliaceae</taxon>
        <taxon>Ilex</taxon>
    </lineage>
</organism>
<sequence length="78" mass="8567">MIRKRQHSLRCSKCLGYRLPPPSVSNIGLRGLTIIKNLEKQEGSRCHKGVGMIARFVASKTKGSQAHDFGKTFGKGPT</sequence>
<dbReference type="EMBL" id="CAUOFW020000884">
    <property type="protein sequence ID" value="CAK9138379.1"/>
    <property type="molecule type" value="Genomic_DNA"/>
</dbReference>
<protein>
    <submittedName>
        <fullName evidence="1">Uncharacterized protein</fullName>
    </submittedName>
</protein>
<dbReference type="AlphaFoldDB" id="A0ABC8R092"/>
<name>A0ABC8R092_9AQUA</name>
<reference evidence="1 2" key="1">
    <citation type="submission" date="2024-02" db="EMBL/GenBank/DDBJ databases">
        <authorList>
            <person name="Vignale AGUSTIN F."/>
            <person name="Sosa J E."/>
            <person name="Modenutti C."/>
        </authorList>
    </citation>
    <scope>NUCLEOTIDE SEQUENCE [LARGE SCALE GENOMIC DNA]</scope>
</reference>
<gene>
    <name evidence="1" type="ORF">ILEXP_LOCUS5717</name>
</gene>